<keyword evidence="2" id="KW-1185">Reference proteome</keyword>
<dbReference type="EMBL" id="KE384723">
    <property type="protein sequence ID" value="KJK82497.1"/>
    <property type="molecule type" value="Genomic_DNA"/>
</dbReference>
<evidence type="ECO:0000313" key="2">
    <source>
        <dbReference type="Proteomes" id="UP000054544"/>
    </source>
</evidence>
<evidence type="ECO:0000313" key="1">
    <source>
        <dbReference type="EMBL" id="KJK82497.1"/>
    </source>
</evidence>
<sequence>MSVSLLINTYDATTEAIREHSYVSIPDPKTKSLTSIRQALLGAKIKDLFLQKVPFCTTTGANVPDSLIWEAYIKLLETKDNPTPPPGNAAQDEEKYVLYVKKTPVQDGKPDPGTLDQFLKDKLDMKLDQKELNLTPDTLKMLLSSYTDSRFVAMSTSVPGSSPATMSEKDWAAVLRNNSLLYAHTMAATYVGPRAPSTDRSKPGPPDPALKAGDVLNYVTTIRPAPVQALAIRQRELTSFELPDDPNITLFSANDVPETKVRIPNFQVADDSEIQVYETKSSIQTAMADQSFSQTDIQAEAAGGAYGFTAGIKAGYSKSDSEKLEKASKDQWEVMHAIYSFPRVIVYLDDESVELTPACKTYLDHLNQHRLRLTESDITLFSATFGQMIPARIELGGRLYFSQESRAFAESTSLEKARSLKVAASLSFSSPYVQASVSATHAADQEHKETRDISGLNNQMAWKATGGDTLLANNPPAWCGTVGSHLNWRIIHRSEFRSLFDIIRATGLYRELMQAIDKLAPHMESPEVK</sequence>
<gene>
    <name evidence="1" type="ORF">H634G_02103</name>
</gene>
<name>A0A0D9P897_METAN</name>
<reference evidence="2" key="1">
    <citation type="journal article" date="2014" name="BMC Genomics">
        <title>The genome sequence of the biocontrol fungus Metarhizium anisopliae and comparative genomics of Metarhizium species.</title>
        <authorList>
            <person name="Pattemore J.A."/>
            <person name="Hane J.K."/>
            <person name="Williams A.H."/>
            <person name="Wilson B.A."/>
            <person name="Stodart B.J."/>
            <person name="Ash G.J."/>
        </authorList>
    </citation>
    <scope>NUCLEOTIDE SEQUENCE [LARGE SCALE GENOMIC DNA]</scope>
    <source>
        <strain evidence="2">BRIP 53293</strain>
    </source>
</reference>
<accession>A0A0D9P897</accession>
<proteinExistence type="predicted"/>
<protein>
    <recommendedName>
        <fullName evidence="3">MACPF domain-containing protein</fullName>
    </recommendedName>
</protein>
<dbReference type="AlphaFoldDB" id="A0A0D9P897"/>
<dbReference type="STRING" id="1291518.A0A0D9P897"/>
<dbReference type="OrthoDB" id="2562973at2759"/>
<organism evidence="1 2">
    <name type="scientific">Metarhizium anisopliae BRIP 53293</name>
    <dbReference type="NCBI Taxonomy" id="1291518"/>
    <lineage>
        <taxon>Eukaryota</taxon>
        <taxon>Fungi</taxon>
        <taxon>Dikarya</taxon>
        <taxon>Ascomycota</taxon>
        <taxon>Pezizomycotina</taxon>
        <taxon>Sordariomycetes</taxon>
        <taxon>Hypocreomycetidae</taxon>
        <taxon>Hypocreales</taxon>
        <taxon>Clavicipitaceae</taxon>
        <taxon>Metarhizium</taxon>
    </lineage>
</organism>
<dbReference type="Proteomes" id="UP000054544">
    <property type="component" value="Unassembled WGS sequence"/>
</dbReference>
<evidence type="ECO:0008006" key="3">
    <source>
        <dbReference type="Google" id="ProtNLM"/>
    </source>
</evidence>